<comment type="caution">
    <text evidence="1">The sequence shown here is derived from an EMBL/GenBank/DDBJ whole genome shotgun (WGS) entry which is preliminary data.</text>
</comment>
<reference evidence="1" key="1">
    <citation type="journal article" date="2018" name="Genome Biol.">
        <title>SKESA: strategic k-mer extension for scrupulous assemblies.</title>
        <authorList>
            <person name="Souvorov A."/>
            <person name="Agarwala R."/>
            <person name="Lipman D.J."/>
        </authorList>
    </citation>
    <scope>NUCLEOTIDE SEQUENCE</scope>
    <source>
        <strain evidence="1">MA.CK_95/00012601</strain>
    </source>
</reference>
<protein>
    <submittedName>
        <fullName evidence="1">Uncharacterized protein</fullName>
    </submittedName>
</protein>
<name>A0A760MWG1_SALER</name>
<dbReference type="EMBL" id="DAAXUA010000042">
    <property type="protein sequence ID" value="HAG2563038.1"/>
    <property type="molecule type" value="Genomic_DNA"/>
</dbReference>
<evidence type="ECO:0000313" key="1">
    <source>
        <dbReference type="EMBL" id="HAG2563038.1"/>
    </source>
</evidence>
<dbReference type="AlphaFoldDB" id="A0A760MWG1"/>
<accession>A0A760MWG1</accession>
<gene>
    <name evidence="1" type="ORF">G8W38_004903</name>
</gene>
<sequence length="50" mass="5601">MMTLYVVFLPRSVTRRPAADIAALLIPWAWYTSGNIAIAEKSDHPETAVR</sequence>
<proteinExistence type="predicted"/>
<reference evidence="1" key="2">
    <citation type="submission" date="2020-02" db="EMBL/GenBank/DDBJ databases">
        <authorList>
            <consortium name="NCBI Pathogen Detection Project"/>
        </authorList>
    </citation>
    <scope>NUCLEOTIDE SEQUENCE</scope>
    <source>
        <strain evidence="1">MA.CK_95/00012601</strain>
    </source>
</reference>
<organism evidence="1">
    <name type="scientific">Salmonella enterica</name>
    <name type="common">Salmonella choleraesuis</name>
    <dbReference type="NCBI Taxonomy" id="28901"/>
    <lineage>
        <taxon>Bacteria</taxon>
        <taxon>Pseudomonadati</taxon>
        <taxon>Pseudomonadota</taxon>
        <taxon>Gammaproteobacteria</taxon>
        <taxon>Enterobacterales</taxon>
        <taxon>Enterobacteriaceae</taxon>
        <taxon>Salmonella</taxon>
    </lineage>
</organism>